<sequence precursor="true">MRNRLRCIVIVALTVALPCGFTTADKGDTASRLRFNTQSPKAAPLPVRELSAEEREAVREWWQMTSLSEGEILKRIAPPFPACRAAYHQAMHRRDGDVLVPQVMFIRWRPGNTRSGGGDHERMARISLIVDRLLDIAIEREEIEGDPKLLNSTIDGDWIVREGSPTNEVLPRLEEILRDECKRPVRLRLEQAEREVIVVRGKYQPTRTSGRHEIRLYGRVHTERPGGGGSGSFDRFVREIGSFIHRRIVSEVAIPHEGRCKWRYNSINVEGWDDRDQDTVLANLSEQTGLVFVNEKRVVPILRVDRDQ</sequence>
<feature type="signal peptide" evidence="1">
    <location>
        <begin position="1"/>
        <end position="24"/>
    </location>
</feature>
<keyword evidence="1" id="KW-0732">Signal</keyword>
<evidence type="ECO:0000313" key="3">
    <source>
        <dbReference type="Proteomes" id="UP000315010"/>
    </source>
</evidence>
<dbReference type="EMBL" id="SJPJ01000001">
    <property type="protein sequence ID" value="TWT79715.1"/>
    <property type="molecule type" value="Genomic_DNA"/>
</dbReference>
<accession>A0A5C5YXF4</accession>
<reference evidence="2 3" key="1">
    <citation type="submission" date="2019-02" db="EMBL/GenBank/DDBJ databases">
        <title>Deep-cultivation of Planctomycetes and their phenomic and genomic characterization uncovers novel biology.</title>
        <authorList>
            <person name="Wiegand S."/>
            <person name="Jogler M."/>
            <person name="Boedeker C."/>
            <person name="Pinto D."/>
            <person name="Vollmers J."/>
            <person name="Rivas-Marin E."/>
            <person name="Kohn T."/>
            <person name="Peeters S.H."/>
            <person name="Heuer A."/>
            <person name="Rast P."/>
            <person name="Oberbeckmann S."/>
            <person name="Bunk B."/>
            <person name="Jeske O."/>
            <person name="Meyerdierks A."/>
            <person name="Storesund J.E."/>
            <person name="Kallscheuer N."/>
            <person name="Luecker S."/>
            <person name="Lage O.M."/>
            <person name="Pohl T."/>
            <person name="Merkel B.J."/>
            <person name="Hornburger P."/>
            <person name="Mueller R.-W."/>
            <person name="Bruemmer F."/>
            <person name="Labrenz M."/>
            <person name="Spormann A.M."/>
            <person name="Op Den Camp H."/>
            <person name="Overmann J."/>
            <person name="Amann R."/>
            <person name="Jetten M.S.M."/>
            <person name="Mascher T."/>
            <person name="Medema M.H."/>
            <person name="Devos D.P."/>
            <person name="Kaster A.-K."/>
            <person name="Ovreas L."/>
            <person name="Rohde M."/>
            <person name="Galperin M.Y."/>
            <person name="Jogler C."/>
        </authorList>
    </citation>
    <scope>NUCLEOTIDE SEQUENCE [LARGE SCALE GENOMIC DNA]</scope>
    <source>
        <strain evidence="2 3">CA13</strain>
    </source>
</reference>
<comment type="caution">
    <text evidence="2">The sequence shown here is derived from an EMBL/GenBank/DDBJ whole genome shotgun (WGS) entry which is preliminary data.</text>
</comment>
<evidence type="ECO:0000256" key="1">
    <source>
        <dbReference type="SAM" id="SignalP"/>
    </source>
</evidence>
<feature type="chain" id="PRO_5022891527" evidence="1">
    <location>
        <begin position="25"/>
        <end position="308"/>
    </location>
</feature>
<dbReference type="AlphaFoldDB" id="A0A5C5YXF4"/>
<dbReference type="OrthoDB" id="243813at2"/>
<organism evidence="2 3">
    <name type="scientific">Novipirellula herctigrandis</name>
    <dbReference type="NCBI Taxonomy" id="2527986"/>
    <lineage>
        <taxon>Bacteria</taxon>
        <taxon>Pseudomonadati</taxon>
        <taxon>Planctomycetota</taxon>
        <taxon>Planctomycetia</taxon>
        <taxon>Pirellulales</taxon>
        <taxon>Pirellulaceae</taxon>
        <taxon>Novipirellula</taxon>
    </lineage>
</organism>
<dbReference type="Proteomes" id="UP000315010">
    <property type="component" value="Unassembled WGS sequence"/>
</dbReference>
<protein>
    <submittedName>
        <fullName evidence="2">Uncharacterized protein</fullName>
    </submittedName>
</protein>
<gene>
    <name evidence="2" type="ORF">CA13_11220</name>
</gene>
<proteinExistence type="predicted"/>
<dbReference type="RefSeq" id="WP_146394870.1">
    <property type="nucleotide sequence ID" value="NZ_SJPJ01000001.1"/>
</dbReference>
<name>A0A5C5YXF4_9BACT</name>
<keyword evidence="3" id="KW-1185">Reference proteome</keyword>
<evidence type="ECO:0000313" key="2">
    <source>
        <dbReference type="EMBL" id="TWT79715.1"/>
    </source>
</evidence>